<sequence length="663" mass="67339">MSRSIPFASRKLSSSGTQQWFVQRGDASAADSFTGVTIDASGNVVAMGASYGTVDGSSISTAVFVGPLETRQGQPQTHECSAGSNDILLMLFDSAGVWQWTVMTGTAAFDDARAVTLDSSGNIIVAGETEGSMSGFTNAGGVDMIFLKYDSSGNPLWHYQRGRGRTEHGHTERTVWNEVIVRPEFPSGGAVESYGVTVDASDDVYGVKGMFSIMKPFEDIYRPNVAYGIVSDMVGGRVLVAGFTNGALDGRTADGTTAACVMQWDWNGNLGTTTFHQGSGNSQSYVLALDYANNLIVGGDTTGAFDGFTNSGGTDLFVLKLLHTTTTTTSSTSTSSSSTSSSSTSSSSTSSSSTSSTSTSSSSTSSSSTSSSSTSSTSTSSSSTSSSSTSSSSSRSTFTSSSSTSSSSTSSSSSRSTSSTSSSSTSTGTSTTTSRSTSSSITVTSTLTTATSTSSTTGSASTTSSTMTRGSTTTSSVSTSSTTGSSSTPTSVTSSSSTARSYSSTATVSTSISSTRSTQSSDTSTSWTNSQRSTSTGVNLTTSSTSSIGGAIIASESVLDFEAGQKSLAQRVLEDLESSGRDVSIQTEELDGTAVLAVAMQVSENTTDEPAVFSLDGVTVAVQLSSLAPQLGGAASWTVARLGEASKTVLALQAIDTEVGEEA</sequence>
<dbReference type="Proteomes" id="UP001642464">
    <property type="component" value="Unassembled WGS sequence"/>
</dbReference>
<gene>
    <name evidence="2" type="ORF">SCF082_LOCUS46744</name>
</gene>
<organism evidence="2 3">
    <name type="scientific">Durusdinium trenchii</name>
    <dbReference type="NCBI Taxonomy" id="1381693"/>
    <lineage>
        <taxon>Eukaryota</taxon>
        <taxon>Sar</taxon>
        <taxon>Alveolata</taxon>
        <taxon>Dinophyceae</taxon>
        <taxon>Suessiales</taxon>
        <taxon>Symbiodiniaceae</taxon>
        <taxon>Durusdinium</taxon>
    </lineage>
</organism>
<keyword evidence="3" id="KW-1185">Reference proteome</keyword>
<dbReference type="PANTHER" id="PTHR35580:SF1">
    <property type="entry name" value="PHYTASE-LIKE DOMAIN-CONTAINING PROTEIN"/>
    <property type="match status" value="1"/>
</dbReference>
<name>A0ABP0RJZ4_9DINO</name>
<feature type="compositionally biased region" description="Polar residues" evidence="1">
    <location>
        <begin position="531"/>
        <end position="540"/>
    </location>
</feature>
<evidence type="ECO:0000313" key="3">
    <source>
        <dbReference type="Proteomes" id="UP001642464"/>
    </source>
</evidence>
<protein>
    <submittedName>
        <fullName evidence="2">Voltage-dependent P/Q-type calcium channel subunit alpha-1A</fullName>
    </submittedName>
</protein>
<dbReference type="InterPro" id="IPR052918">
    <property type="entry name" value="Motility_Chemotaxis_Reg"/>
</dbReference>
<proteinExistence type="predicted"/>
<feature type="compositionally biased region" description="Low complexity" evidence="1">
    <location>
        <begin position="328"/>
        <end position="530"/>
    </location>
</feature>
<evidence type="ECO:0000256" key="1">
    <source>
        <dbReference type="SAM" id="MobiDB-lite"/>
    </source>
</evidence>
<accession>A0ABP0RJZ4</accession>
<comment type="caution">
    <text evidence="2">The sequence shown here is derived from an EMBL/GenBank/DDBJ whole genome shotgun (WGS) entry which is preliminary data.</text>
</comment>
<evidence type="ECO:0000313" key="2">
    <source>
        <dbReference type="EMBL" id="CAK9099835.1"/>
    </source>
</evidence>
<dbReference type="PANTHER" id="PTHR35580">
    <property type="entry name" value="CELL SURFACE GLYCOPROTEIN (S-LAYER PROTEIN)-LIKE PROTEIN"/>
    <property type="match status" value="1"/>
</dbReference>
<feature type="region of interest" description="Disordered" evidence="1">
    <location>
        <begin position="328"/>
        <end position="541"/>
    </location>
</feature>
<dbReference type="EMBL" id="CAXAMM010041529">
    <property type="protein sequence ID" value="CAK9099835.1"/>
    <property type="molecule type" value="Genomic_DNA"/>
</dbReference>
<reference evidence="2 3" key="1">
    <citation type="submission" date="2024-02" db="EMBL/GenBank/DDBJ databases">
        <authorList>
            <person name="Chen Y."/>
            <person name="Shah S."/>
            <person name="Dougan E. K."/>
            <person name="Thang M."/>
            <person name="Chan C."/>
        </authorList>
    </citation>
    <scope>NUCLEOTIDE SEQUENCE [LARGE SCALE GENOMIC DNA]</scope>
</reference>